<dbReference type="Proteomes" id="UP000246018">
    <property type="component" value="Unassembled WGS sequence"/>
</dbReference>
<feature type="domain" description="EamA" evidence="7">
    <location>
        <begin position="1"/>
        <end position="116"/>
    </location>
</feature>
<dbReference type="PANTHER" id="PTHR32322:SF2">
    <property type="entry name" value="EAMA DOMAIN-CONTAINING PROTEIN"/>
    <property type="match status" value="1"/>
</dbReference>
<comment type="subcellular location">
    <subcellularLocation>
        <location evidence="1">Membrane</location>
        <topology evidence="1">Multi-pass membrane protein</topology>
    </subcellularLocation>
</comment>
<feature type="transmembrane region" description="Helical" evidence="6">
    <location>
        <begin position="191"/>
        <end position="214"/>
    </location>
</feature>
<dbReference type="Pfam" id="PF00892">
    <property type="entry name" value="EamA"/>
    <property type="match status" value="2"/>
</dbReference>
<dbReference type="InterPro" id="IPR037185">
    <property type="entry name" value="EmrE-like"/>
</dbReference>
<dbReference type="AlphaFoldDB" id="A0A2T8F7Y7"/>
<evidence type="ECO:0000256" key="3">
    <source>
        <dbReference type="ARBA" id="ARBA00022692"/>
    </source>
</evidence>
<feature type="transmembrane region" description="Helical" evidence="6">
    <location>
        <begin position="43"/>
        <end position="61"/>
    </location>
</feature>
<feature type="transmembrane region" description="Helical" evidence="6">
    <location>
        <begin position="221"/>
        <end position="242"/>
    </location>
</feature>
<dbReference type="PANTHER" id="PTHR32322">
    <property type="entry name" value="INNER MEMBRANE TRANSPORTER"/>
    <property type="match status" value="1"/>
</dbReference>
<dbReference type="SUPFAM" id="SSF103481">
    <property type="entry name" value="Multidrug resistance efflux transporter EmrE"/>
    <property type="match status" value="2"/>
</dbReference>
<proteinExistence type="inferred from homology"/>
<feature type="transmembrane region" description="Helical" evidence="6">
    <location>
        <begin position="99"/>
        <end position="116"/>
    </location>
</feature>
<comment type="caution">
    <text evidence="8">The sequence shown here is derived from an EMBL/GenBank/DDBJ whole genome shotgun (WGS) entry which is preliminary data.</text>
</comment>
<gene>
    <name evidence="8" type="ORF">DDE18_16875</name>
</gene>
<name>A0A2T8F7Y7_9ACTN</name>
<comment type="similarity">
    <text evidence="2">Belongs to the EamA transporter family.</text>
</comment>
<evidence type="ECO:0000256" key="6">
    <source>
        <dbReference type="SAM" id="Phobius"/>
    </source>
</evidence>
<dbReference type="InterPro" id="IPR050638">
    <property type="entry name" value="AA-Vitamin_Transporters"/>
</dbReference>
<feature type="domain" description="EamA" evidence="7">
    <location>
        <begin position="128"/>
        <end position="264"/>
    </location>
</feature>
<dbReference type="InterPro" id="IPR000620">
    <property type="entry name" value="EamA_dom"/>
</dbReference>
<feature type="transmembrane region" description="Helical" evidence="6">
    <location>
        <begin position="154"/>
        <end position="176"/>
    </location>
</feature>
<reference evidence="8 9" key="1">
    <citation type="submission" date="2018-04" db="EMBL/GenBank/DDBJ databases">
        <title>Genome of Nocardioides gansuensis WSJ-1.</title>
        <authorList>
            <person name="Wu S."/>
            <person name="Wang G."/>
        </authorList>
    </citation>
    <scope>NUCLEOTIDE SEQUENCE [LARGE SCALE GENOMIC DNA]</scope>
    <source>
        <strain evidence="8 9">WSJ-1</strain>
    </source>
</reference>
<dbReference type="GO" id="GO:0016020">
    <property type="term" value="C:membrane"/>
    <property type="evidence" value="ECO:0007669"/>
    <property type="project" value="UniProtKB-SubCell"/>
</dbReference>
<keyword evidence="3 6" id="KW-0812">Transmembrane</keyword>
<feature type="transmembrane region" description="Helical" evidence="6">
    <location>
        <begin position="67"/>
        <end position="92"/>
    </location>
</feature>
<keyword evidence="5 6" id="KW-0472">Membrane</keyword>
<accession>A0A2T8F7Y7</accession>
<dbReference type="EMBL" id="QDGZ01000007">
    <property type="protein sequence ID" value="PVG81813.1"/>
    <property type="molecule type" value="Genomic_DNA"/>
</dbReference>
<dbReference type="Gene3D" id="1.10.3730.20">
    <property type="match status" value="1"/>
</dbReference>
<evidence type="ECO:0000256" key="2">
    <source>
        <dbReference type="ARBA" id="ARBA00007362"/>
    </source>
</evidence>
<feature type="transmembrane region" description="Helical" evidence="6">
    <location>
        <begin position="128"/>
        <end position="147"/>
    </location>
</feature>
<protein>
    <submittedName>
        <fullName evidence="8">EamA family transporter</fullName>
    </submittedName>
</protein>
<evidence type="ECO:0000313" key="8">
    <source>
        <dbReference type="EMBL" id="PVG81813.1"/>
    </source>
</evidence>
<organism evidence="8 9">
    <name type="scientific">Nocardioides gansuensis</name>
    <dbReference type="NCBI Taxonomy" id="2138300"/>
    <lineage>
        <taxon>Bacteria</taxon>
        <taxon>Bacillati</taxon>
        <taxon>Actinomycetota</taxon>
        <taxon>Actinomycetes</taxon>
        <taxon>Propionibacteriales</taxon>
        <taxon>Nocardioidaceae</taxon>
        <taxon>Nocardioides</taxon>
    </lineage>
</organism>
<evidence type="ECO:0000259" key="7">
    <source>
        <dbReference type="Pfam" id="PF00892"/>
    </source>
</evidence>
<evidence type="ECO:0000256" key="4">
    <source>
        <dbReference type="ARBA" id="ARBA00022989"/>
    </source>
</evidence>
<keyword evidence="9" id="KW-1185">Reference proteome</keyword>
<feature type="transmembrane region" description="Helical" evidence="6">
    <location>
        <begin position="12"/>
        <end position="31"/>
    </location>
</feature>
<evidence type="ECO:0000313" key="9">
    <source>
        <dbReference type="Proteomes" id="UP000246018"/>
    </source>
</evidence>
<sequence>MKWASDSITAGQITLLRVLFGFLPVLGYALARRALSRHHARHLHHYFAMSLLATSVFYYAFAAGTALLPSGIAGALSGAIPLFTFVCALAFLRSEPVTLLRFLGVLIGFGGVLLIARPWETTHGVDPTGVLFMLLGAASVGASFVYARKFISPLGIAPAALTTYQIGLALLTLMVVTDLDGMTTLADDTRALVGVVIGLGILGTGVAYILYYFIVETLGAVTASSATYIPPVVALAIGWLLVGEPLQLRDGIAVLLILSGVAVLRVTPRSGAAVSPTPRWGPR</sequence>
<keyword evidence="4 6" id="KW-1133">Transmembrane helix</keyword>
<evidence type="ECO:0000256" key="5">
    <source>
        <dbReference type="ARBA" id="ARBA00023136"/>
    </source>
</evidence>
<dbReference type="OrthoDB" id="5242975at2"/>
<evidence type="ECO:0000256" key="1">
    <source>
        <dbReference type="ARBA" id="ARBA00004141"/>
    </source>
</evidence>